<dbReference type="InterPro" id="IPR001917">
    <property type="entry name" value="Aminotrans_II_pyridoxalP_BS"/>
</dbReference>
<evidence type="ECO:0000256" key="5">
    <source>
        <dbReference type="ARBA" id="ARBA00022576"/>
    </source>
</evidence>
<evidence type="ECO:0000256" key="9">
    <source>
        <dbReference type="HAMAP-Rule" id="MF_01023"/>
    </source>
</evidence>
<dbReference type="GO" id="GO:0004400">
    <property type="term" value="F:histidinol-phosphate transaminase activity"/>
    <property type="evidence" value="ECO:0007669"/>
    <property type="project" value="UniProtKB-UniRule"/>
</dbReference>
<dbReference type="Gene3D" id="3.90.1150.10">
    <property type="entry name" value="Aspartate Aminotransferase, domain 1"/>
    <property type="match status" value="1"/>
</dbReference>
<gene>
    <name evidence="9" type="primary">hisC</name>
    <name evidence="11" type="ORF">EZ216_00110</name>
</gene>
<comment type="similarity">
    <text evidence="3 9">Belongs to the class-II pyridoxal-phosphate-dependent aminotransferase family. Histidinol-phosphate aminotransferase subfamily.</text>
</comment>
<comment type="caution">
    <text evidence="11">The sequence shown here is derived from an EMBL/GenBank/DDBJ whole genome shotgun (WGS) entry which is preliminary data.</text>
</comment>
<evidence type="ECO:0000256" key="3">
    <source>
        <dbReference type="ARBA" id="ARBA00007970"/>
    </source>
</evidence>
<evidence type="ECO:0000256" key="2">
    <source>
        <dbReference type="ARBA" id="ARBA00005011"/>
    </source>
</evidence>
<dbReference type="SUPFAM" id="SSF53383">
    <property type="entry name" value="PLP-dependent transferases"/>
    <property type="match status" value="1"/>
</dbReference>
<dbReference type="RefSeq" id="WP_135247545.1">
    <property type="nucleotide sequence ID" value="NZ_SMLK01000001.1"/>
</dbReference>
<evidence type="ECO:0000256" key="4">
    <source>
        <dbReference type="ARBA" id="ARBA00011738"/>
    </source>
</evidence>
<keyword evidence="7 9" id="KW-0663">Pyridoxal phosphate</keyword>
<dbReference type="Proteomes" id="UP000297839">
    <property type="component" value="Unassembled WGS sequence"/>
</dbReference>
<accession>A0A4Z0CB15</accession>
<dbReference type="GO" id="GO:0000105">
    <property type="term" value="P:L-histidine biosynthetic process"/>
    <property type="evidence" value="ECO:0007669"/>
    <property type="project" value="UniProtKB-UniRule"/>
</dbReference>
<keyword evidence="9" id="KW-0028">Amino-acid biosynthesis</keyword>
<feature type="modified residue" description="N6-(pyridoxal phosphate)lysine" evidence="9">
    <location>
        <position position="194"/>
    </location>
</feature>
<dbReference type="Pfam" id="PF00155">
    <property type="entry name" value="Aminotran_1_2"/>
    <property type="match status" value="1"/>
</dbReference>
<comment type="cofactor">
    <cofactor evidence="1 9">
        <name>pyridoxal 5'-phosphate</name>
        <dbReference type="ChEBI" id="CHEBI:597326"/>
    </cofactor>
</comment>
<dbReference type="InterPro" id="IPR015421">
    <property type="entry name" value="PyrdxlP-dep_Trfase_major"/>
</dbReference>
<dbReference type="NCBIfam" id="TIGR01141">
    <property type="entry name" value="hisC"/>
    <property type="match status" value="1"/>
</dbReference>
<dbReference type="AlphaFoldDB" id="A0A4Z0CB15"/>
<keyword evidence="9" id="KW-0368">Histidine biosynthesis</keyword>
<dbReference type="CDD" id="cd00609">
    <property type="entry name" value="AAT_like"/>
    <property type="match status" value="1"/>
</dbReference>
<evidence type="ECO:0000313" key="11">
    <source>
        <dbReference type="EMBL" id="TFZ07608.1"/>
    </source>
</evidence>
<keyword evidence="6 9" id="KW-0808">Transferase</keyword>
<dbReference type="OrthoDB" id="9813612at2"/>
<dbReference type="EMBL" id="SMLK01000001">
    <property type="protein sequence ID" value="TFZ07608.1"/>
    <property type="molecule type" value="Genomic_DNA"/>
</dbReference>
<dbReference type="PANTHER" id="PTHR43643">
    <property type="entry name" value="HISTIDINOL-PHOSPHATE AMINOTRANSFERASE 2"/>
    <property type="match status" value="1"/>
</dbReference>
<keyword evidence="5 9" id="KW-0032">Aminotransferase</keyword>
<dbReference type="InterPro" id="IPR015424">
    <property type="entry name" value="PyrdxlP-dep_Trfase"/>
</dbReference>
<sequence length="335" mass="35736">MTPLQLAANENPLGLPASAREAVARVLSGADRYPDANGTVLRRALAQRLQVPEEGIVLGSGSSEILTMAAQALVRPGEGIVSSQYGFIVYTQAARLVHAKHVVVPARNFGHDLRAMLEAIDASTRLVYVANPNNPTGNFIEGSELLAFLERVPGHCAVLLDEAYTEYLEPQQRYDAVGWTKRLPQLLVARTFSKAYGLAGLRVGYGIAQPALAARLNALRPRFNVTTPALAAAAAALADEDFLERTRETNRQGMAQLSRGFAQLGLRALPSAGNFVLVEVGDGAAVARALAQRGILVSTLEPYGLPRWLRISTGLADQNAQVLQALGALKLSPTA</sequence>
<name>A0A4Z0CB15_9BURK</name>
<dbReference type="InterPro" id="IPR015422">
    <property type="entry name" value="PyrdxlP-dep_Trfase_small"/>
</dbReference>
<comment type="catalytic activity">
    <reaction evidence="8 9">
        <text>L-histidinol phosphate + 2-oxoglutarate = 3-(imidazol-4-yl)-2-oxopropyl phosphate + L-glutamate</text>
        <dbReference type="Rhea" id="RHEA:23744"/>
        <dbReference type="ChEBI" id="CHEBI:16810"/>
        <dbReference type="ChEBI" id="CHEBI:29985"/>
        <dbReference type="ChEBI" id="CHEBI:57766"/>
        <dbReference type="ChEBI" id="CHEBI:57980"/>
        <dbReference type="EC" id="2.6.1.9"/>
    </reaction>
</comment>
<evidence type="ECO:0000256" key="8">
    <source>
        <dbReference type="ARBA" id="ARBA00047481"/>
    </source>
</evidence>
<dbReference type="GO" id="GO:0030170">
    <property type="term" value="F:pyridoxal phosphate binding"/>
    <property type="evidence" value="ECO:0007669"/>
    <property type="project" value="InterPro"/>
</dbReference>
<feature type="domain" description="Aminotransferase class I/classII large" evidence="10">
    <location>
        <begin position="4"/>
        <end position="323"/>
    </location>
</feature>
<dbReference type="InterPro" id="IPR005861">
    <property type="entry name" value="HisP_aminotrans"/>
</dbReference>
<evidence type="ECO:0000256" key="1">
    <source>
        <dbReference type="ARBA" id="ARBA00001933"/>
    </source>
</evidence>
<evidence type="ECO:0000256" key="7">
    <source>
        <dbReference type="ARBA" id="ARBA00022898"/>
    </source>
</evidence>
<protein>
    <recommendedName>
        <fullName evidence="9">Histidinol-phosphate aminotransferase</fullName>
        <ecNumber evidence="9">2.6.1.9</ecNumber>
    </recommendedName>
    <alternativeName>
        <fullName evidence="9">Imidazole acetol-phosphate transaminase</fullName>
    </alternativeName>
</protein>
<dbReference type="InterPro" id="IPR050106">
    <property type="entry name" value="HistidinolP_aminotransfase"/>
</dbReference>
<dbReference type="HAMAP" id="MF_01023">
    <property type="entry name" value="HisC_aminotrans_2"/>
    <property type="match status" value="1"/>
</dbReference>
<dbReference type="PROSITE" id="PS00599">
    <property type="entry name" value="AA_TRANSFER_CLASS_2"/>
    <property type="match status" value="1"/>
</dbReference>
<dbReference type="InterPro" id="IPR004839">
    <property type="entry name" value="Aminotransferase_I/II_large"/>
</dbReference>
<evidence type="ECO:0000313" key="12">
    <source>
        <dbReference type="Proteomes" id="UP000297839"/>
    </source>
</evidence>
<proteinExistence type="inferred from homology"/>
<reference evidence="11 12" key="1">
    <citation type="submission" date="2019-03" db="EMBL/GenBank/DDBJ databases">
        <title>Ramlibacter sp. 18x22-1, whole genome shotgun sequence.</title>
        <authorList>
            <person name="Zhang X."/>
            <person name="Feng G."/>
            <person name="Zhu H."/>
        </authorList>
    </citation>
    <scope>NUCLEOTIDE SEQUENCE [LARGE SCALE GENOMIC DNA]</scope>
    <source>
        <strain evidence="11 12">18x22-1</strain>
    </source>
</reference>
<comment type="pathway">
    <text evidence="2 9">Amino-acid biosynthesis; L-histidine biosynthesis; L-histidine from 5-phospho-alpha-D-ribose 1-diphosphate: step 7/9.</text>
</comment>
<keyword evidence="12" id="KW-1185">Reference proteome</keyword>
<evidence type="ECO:0000259" key="10">
    <source>
        <dbReference type="Pfam" id="PF00155"/>
    </source>
</evidence>
<comment type="subunit">
    <text evidence="4 9">Homodimer.</text>
</comment>
<dbReference type="Gene3D" id="3.40.640.10">
    <property type="entry name" value="Type I PLP-dependent aspartate aminotransferase-like (Major domain)"/>
    <property type="match status" value="1"/>
</dbReference>
<organism evidence="11 12">
    <name type="scientific">Ramlibacter humi</name>
    <dbReference type="NCBI Taxonomy" id="2530451"/>
    <lineage>
        <taxon>Bacteria</taxon>
        <taxon>Pseudomonadati</taxon>
        <taxon>Pseudomonadota</taxon>
        <taxon>Betaproteobacteria</taxon>
        <taxon>Burkholderiales</taxon>
        <taxon>Comamonadaceae</taxon>
        <taxon>Ramlibacter</taxon>
    </lineage>
</organism>
<dbReference type="PANTHER" id="PTHR43643:SF3">
    <property type="entry name" value="HISTIDINOL-PHOSPHATE AMINOTRANSFERASE"/>
    <property type="match status" value="1"/>
</dbReference>
<evidence type="ECO:0000256" key="6">
    <source>
        <dbReference type="ARBA" id="ARBA00022679"/>
    </source>
</evidence>
<dbReference type="UniPathway" id="UPA00031">
    <property type="reaction ID" value="UER00012"/>
</dbReference>
<dbReference type="EC" id="2.6.1.9" evidence="9"/>